<evidence type="ECO:0000313" key="10">
    <source>
        <dbReference type="EMBL" id="EFM81236.1"/>
    </source>
</evidence>
<dbReference type="AlphaFoldDB" id="A0A125W276"/>
<dbReference type="RefSeq" id="WP_002365625.1">
    <property type="nucleotide sequence ID" value="NZ_GL454489.1"/>
</dbReference>
<comment type="subcellular location">
    <subcellularLocation>
        <location evidence="1">Membrane</location>
        <topology evidence="1">Multi-pass membrane protein</topology>
    </subcellularLocation>
</comment>
<dbReference type="PANTHER" id="PTHR11629">
    <property type="entry name" value="VACUOLAR PROTON ATPASES"/>
    <property type="match status" value="1"/>
</dbReference>
<comment type="similarity">
    <text evidence="2">Belongs to the V-ATPase 116 kDa subunit family.</text>
</comment>
<evidence type="ECO:0000256" key="7">
    <source>
        <dbReference type="ARBA" id="ARBA00023136"/>
    </source>
</evidence>
<evidence type="ECO:0000256" key="8">
    <source>
        <dbReference type="SAM" id="Coils"/>
    </source>
</evidence>
<dbReference type="GO" id="GO:0016471">
    <property type="term" value="C:vacuolar proton-transporting V-type ATPase complex"/>
    <property type="evidence" value="ECO:0007669"/>
    <property type="project" value="TreeGrafter"/>
</dbReference>
<dbReference type="EMBL" id="AEBR01000110">
    <property type="protein sequence ID" value="EFM81236.1"/>
    <property type="molecule type" value="Genomic_DNA"/>
</dbReference>
<dbReference type="GO" id="GO:0051117">
    <property type="term" value="F:ATPase binding"/>
    <property type="evidence" value="ECO:0007669"/>
    <property type="project" value="TreeGrafter"/>
</dbReference>
<feature type="transmembrane region" description="Helical" evidence="9">
    <location>
        <begin position="454"/>
        <end position="473"/>
    </location>
</feature>
<organism evidence="10 11">
    <name type="scientific">Enterococcus faecalis TX4248</name>
    <dbReference type="NCBI Taxonomy" id="749495"/>
    <lineage>
        <taxon>Bacteria</taxon>
        <taxon>Bacillati</taxon>
        <taxon>Bacillota</taxon>
        <taxon>Bacilli</taxon>
        <taxon>Lactobacillales</taxon>
        <taxon>Enterococcaceae</taxon>
        <taxon>Enterococcus</taxon>
    </lineage>
</organism>
<proteinExistence type="inferred from homology"/>
<feature type="transmembrane region" description="Helical" evidence="9">
    <location>
        <begin position="494"/>
        <end position="513"/>
    </location>
</feature>
<evidence type="ECO:0000256" key="6">
    <source>
        <dbReference type="ARBA" id="ARBA00023065"/>
    </source>
</evidence>
<reference evidence="10 11" key="1">
    <citation type="submission" date="2010-07" db="EMBL/GenBank/DDBJ databases">
        <authorList>
            <person name="Sid Ahmed O."/>
        </authorList>
    </citation>
    <scope>NUCLEOTIDE SEQUENCE [LARGE SCALE GENOMIC DNA]</scope>
    <source>
        <strain evidence="10 11">TX4248</strain>
    </source>
</reference>
<dbReference type="PANTHER" id="PTHR11629:SF63">
    <property type="entry name" value="V-TYPE PROTON ATPASE SUBUNIT A"/>
    <property type="match status" value="1"/>
</dbReference>
<keyword evidence="6" id="KW-0406">Ion transport</keyword>
<evidence type="ECO:0000256" key="5">
    <source>
        <dbReference type="ARBA" id="ARBA00022989"/>
    </source>
</evidence>
<dbReference type="Pfam" id="PF01496">
    <property type="entry name" value="V_ATPase_I"/>
    <property type="match status" value="1"/>
</dbReference>
<dbReference type="HOGENOM" id="CLU_025558_1_0_9"/>
<evidence type="ECO:0000256" key="2">
    <source>
        <dbReference type="ARBA" id="ARBA00009904"/>
    </source>
</evidence>
<name>A0A125W276_ENTFL</name>
<keyword evidence="8" id="KW-0175">Coiled coil</keyword>
<evidence type="ECO:0000256" key="9">
    <source>
        <dbReference type="SAM" id="Phobius"/>
    </source>
</evidence>
<evidence type="ECO:0000313" key="11">
    <source>
        <dbReference type="Proteomes" id="UP000004846"/>
    </source>
</evidence>
<dbReference type="GO" id="GO:0016787">
    <property type="term" value="F:hydrolase activity"/>
    <property type="evidence" value="ECO:0007669"/>
    <property type="project" value="UniProtKB-KW"/>
</dbReference>
<sequence>MAVSKMEKMTIIAAAEKEAAILQAIQGLQIVEVKRIFHSPEEEQALKSQYSFLQAEQSTEQLRKYETMLQQLQELLLFLTRSSGKGLKIKRKVYTLEELEQTFDEETLQSYLTELKNIQESLKQIQTDRQGLEAEEELLGRWQYLDVLPHKQQLKSSHVVHGSINLANKASFLSVLSQWPTVYFEEIYQSMHHSYFTLVYLKEHQQSVTELLNQYSFEPLQYRYDVPPKEAYQQVKERYEILQKEEKALKQQLASYHDFYETFCLAEEVLLAVIQREQARQHLLNASSFFILQTWIPVEEKADILTAIEEKVPKDEIALTFENPTKAEIETDIPVKLANNKLVQPFEMLTEMYSLPKYEEVDPTPAMMPFYLVFFGMMVADIGYGLLMLLLSIIALTAFVLPRGMKRFADFFLILSFPTIIWGFIYGSFFGAALPPTMFGIKSPFPILSTTEDVNTILILSVIFGFIQLVVGLMINGIQLSKQKRYLDSINESYAWLGILFGLALLVVGKLVVKNEGLFTAGAILASLSAIAIIVIPMIQSKAKLKGLAKGLYGLYGVTGYVGDLVSYTRLMALGIAGGSIASAFNMLVEFMPPVARFSVGILLLIVLHALNIFLSLLGAYVHGARLQYVEFFGKFYTGGGRAFNPLKTKEKYVNVEKK</sequence>
<comment type="caution">
    <text evidence="10">The sequence shown here is derived from an EMBL/GenBank/DDBJ whole genome shotgun (WGS) entry which is preliminary data.</text>
</comment>
<feature type="coiled-coil region" evidence="8">
    <location>
        <begin position="55"/>
        <end position="82"/>
    </location>
</feature>
<dbReference type="InterPro" id="IPR002490">
    <property type="entry name" value="V-ATPase_116kDa_su"/>
</dbReference>
<evidence type="ECO:0000256" key="1">
    <source>
        <dbReference type="ARBA" id="ARBA00004141"/>
    </source>
</evidence>
<protein>
    <submittedName>
        <fullName evidence="10">V-type sodium ATPase, I subunit</fullName>
        <ecNumber evidence="10">3.6.3.14</ecNumber>
    </submittedName>
</protein>
<keyword evidence="3" id="KW-0813">Transport</keyword>
<feature type="transmembrane region" description="Helical" evidence="9">
    <location>
        <begin position="370"/>
        <end position="399"/>
    </location>
</feature>
<dbReference type="Proteomes" id="UP000004846">
    <property type="component" value="Unassembled WGS sequence"/>
</dbReference>
<gene>
    <name evidence="10" type="primary">ntpI</name>
    <name evidence="10" type="ORF">HMPREF9498_03175</name>
</gene>
<keyword evidence="10" id="KW-0378">Hydrolase</keyword>
<dbReference type="GO" id="GO:0007035">
    <property type="term" value="P:vacuolar acidification"/>
    <property type="evidence" value="ECO:0007669"/>
    <property type="project" value="TreeGrafter"/>
</dbReference>
<keyword evidence="7 9" id="KW-0472">Membrane</keyword>
<dbReference type="GO" id="GO:0046961">
    <property type="term" value="F:proton-transporting ATPase activity, rotational mechanism"/>
    <property type="evidence" value="ECO:0007669"/>
    <property type="project" value="InterPro"/>
</dbReference>
<feature type="coiled-coil region" evidence="8">
    <location>
        <begin position="108"/>
        <end position="135"/>
    </location>
</feature>
<evidence type="ECO:0000256" key="4">
    <source>
        <dbReference type="ARBA" id="ARBA00022692"/>
    </source>
</evidence>
<feature type="transmembrane region" description="Helical" evidence="9">
    <location>
        <begin position="595"/>
        <end position="622"/>
    </location>
</feature>
<evidence type="ECO:0000256" key="3">
    <source>
        <dbReference type="ARBA" id="ARBA00022448"/>
    </source>
</evidence>
<feature type="transmembrane region" description="Helical" evidence="9">
    <location>
        <begin position="519"/>
        <end position="539"/>
    </location>
</feature>
<dbReference type="EC" id="3.6.3.14" evidence="10"/>
<feature type="transmembrane region" description="Helical" evidence="9">
    <location>
        <begin position="411"/>
        <end position="434"/>
    </location>
</feature>
<keyword evidence="5 9" id="KW-1133">Transmembrane helix</keyword>
<accession>A0A125W276</accession>
<dbReference type="GO" id="GO:0033179">
    <property type="term" value="C:proton-transporting V-type ATPase, V0 domain"/>
    <property type="evidence" value="ECO:0007669"/>
    <property type="project" value="InterPro"/>
</dbReference>
<keyword evidence="4 9" id="KW-0812">Transmembrane</keyword>